<protein>
    <submittedName>
        <fullName evidence="2">Uncharacterized protein</fullName>
    </submittedName>
</protein>
<proteinExistence type="predicted"/>
<keyword evidence="3" id="KW-1185">Reference proteome</keyword>
<reference evidence="2" key="1">
    <citation type="submission" date="2022-12" db="EMBL/GenBank/DDBJ databases">
        <authorList>
            <person name="Petersen C."/>
        </authorList>
    </citation>
    <scope>NUCLEOTIDE SEQUENCE</scope>
    <source>
        <strain evidence="2">IBT 29677</strain>
    </source>
</reference>
<evidence type="ECO:0000313" key="2">
    <source>
        <dbReference type="EMBL" id="KAJ5404357.1"/>
    </source>
</evidence>
<feature type="compositionally biased region" description="Acidic residues" evidence="1">
    <location>
        <begin position="238"/>
        <end position="260"/>
    </location>
</feature>
<comment type="caution">
    <text evidence="2">The sequence shown here is derived from an EMBL/GenBank/DDBJ whole genome shotgun (WGS) entry which is preliminary data.</text>
</comment>
<reference evidence="2" key="2">
    <citation type="journal article" date="2023" name="IMA Fungus">
        <title>Comparative genomic study of the Penicillium genus elucidates a diverse pangenome and 15 lateral gene transfer events.</title>
        <authorList>
            <person name="Petersen C."/>
            <person name="Sorensen T."/>
            <person name="Nielsen M.R."/>
            <person name="Sondergaard T.E."/>
            <person name="Sorensen J.L."/>
            <person name="Fitzpatrick D.A."/>
            <person name="Frisvad J.C."/>
            <person name="Nielsen K.L."/>
        </authorList>
    </citation>
    <scope>NUCLEOTIDE SEQUENCE</scope>
    <source>
        <strain evidence="2">IBT 29677</strain>
    </source>
</reference>
<feature type="region of interest" description="Disordered" evidence="1">
    <location>
        <begin position="230"/>
        <end position="275"/>
    </location>
</feature>
<dbReference type="OrthoDB" id="4369988at2759"/>
<dbReference type="Proteomes" id="UP001147747">
    <property type="component" value="Unassembled WGS sequence"/>
</dbReference>
<dbReference type="GeneID" id="81367845"/>
<evidence type="ECO:0000313" key="3">
    <source>
        <dbReference type="Proteomes" id="UP001147747"/>
    </source>
</evidence>
<dbReference type="AlphaFoldDB" id="A0A9W9W6K9"/>
<gene>
    <name evidence="2" type="ORF">N7509_004228</name>
</gene>
<name>A0A9W9W6K9_9EURO</name>
<sequence>MNSSRLFPNMSLFSTPQVRWSEPELSIDSYRGMKKGKLHCWDATGPARDAFEQVRQQIIDRLNGARIQVPSSSMIMVDVFMIGKDQARSRPYIMFSCRHRESRKAAVAAIKESNILDQCPPGMLLGDWDYPPHLINVRPLASSKVKSSIFINAVELDDEVTKSYRCRAYPVLDLKSGKIRALRLATQNESTNHGSPCMATIGSVIKLHGKKYYLVPVHVFNATTPDVMSEEKSLSENSECDIDEFDSDDESFSDGQDEADFMSRHSASAESSDIEEEWDLDSEETILGMDDESISTDLPVLSKDTIGQLDGRSVNVTAITGSGIILRGILSGRKSCIRLPNAANFVEVLSAQFEDSLEPGVCGSIVRDANTGKIYGHLVAGDTESQFAFIVQAADVLDDVMTRLPDPEAVSTYDKQIPAPSSVSHEPLVESTAQHNDAYWFGHSPSIFQVEETLASDTSLDGRSVGDSSSLDISLDGLSLTDDGCDPLLGGTWHVSSSHCIRKGSLQEPVTDSVESTKKRRIDLEEVRNDPCAQPEDFGESRQAIGLNHPGSHFGLSIEDVIHAFGCSASISGAFSQSSPRWDLDPTPQNYEMTQNPKCGMSPRSFRDFSPTCLESTIQPPWNHYENSLPIHDRRNHHWILEEWRYISDALKSLHEQPQRTFARLQGEHDFLTRNTVAPLVSLTSAEWIPLTTFGYDHEVLVDSVSLVTAETTSVPTYGHALRLIAMNMDPVATAISQPKVLDLD</sequence>
<evidence type="ECO:0000256" key="1">
    <source>
        <dbReference type="SAM" id="MobiDB-lite"/>
    </source>
</evidence>
<dbReference type="RefSeq" id="XP_056491599.1">
    <property type="nucleotide sequence ID" value="XM_056628865.1"/>
</dbReference>
<dbReference type="EMBL" id="JAPZBU010000005">
    <property type="protein sequence ID" value="KAJ5404357.1"/>
    <property type="molecule type" value="Genomic_DNA"/>
</dbReference>
<organism evidence="2 3">
    <name type="scientific">Penicillium cosmopolitanum</name>
    <dbReference type="NCBI Taxonomy" id="1131564"/>
    <lineage>
        <taxon>Eukaryota</taxon>
        <taxon>Fungi</taxon>
        <taxon>Dikarya</taxon>
        <taxon>Ascomycota</taxon>
        <taxon>Pezizomycotina</taxon>
        <taxon>Eurotiomycetes</taxon>
        <taxon>Eurotiomycetidae</taxon>
        <taxon>Eurotiales</taxon>
        <taxon>Aspergillaceae</taxon>
        <taxon>Penicillium</taxon>
    </lineage>
</organism>
<accession>A0A9W9W6K9</accession>